<evidence type="ECO:0000256" key="1">
    <source>
        <dbReference type="ARBA" id="ARBA00004202"/>
    </source>
</evidence>
<dbReference type="InterPro" id="IPR036390">
    <property type="entry name" value="WH_DNA-bd_sf"/>
</dbReference>
<keyword evidence="4" id="KW-0500">Molybdenum</keyword>
<proteinExistence type="inferred from homology"/>
<dbReference type="GO" id="GO:0003700">
    <property type="term" value="F:DNA-binding transcription factor activity"/>
    <property type="evidence" value="ECO:0007669"/>
    <property type="project" value="InterPro"/>
</dbReference>
<evidence type="ECO:0000256" key="4">
    <source>
        <dbReference type="ARBA" id="ARBA00022505"/>
    </source>
</evidence>
<dbReference type="GO" id="GO:0030151">
    <property type="term" value="F:molybdenum ion binding"/>
    <property type="evidence" value="ECO:0007669"/>
    <property type="project" value="InterPro"/>
</dbReference>
<dbReference type="InterPro" id="IPR008995">
    <property type="entry name" value="Mo/tungstate-bd_C_term_dom"/>
</dbReference>
<keyword evidence="5" id="KW-0677">Repeat</keyword>
<evidence type="ECO:0000259" key="6">
    <source>
        <dbReference type="PROSITE" id="PS51866"/>
    </source>
</evidence>
<dbReference type="EMBL" id="FODV01000008">
    <property type="protein sequence ID" value="SEO92617.1"/>
    <property type="molecule type" value="Genomic_DNA"/>
</dbReference>
<keyword evidence="3" id="KW-0813">Transport</keyword>
<dbReference type="InterPro" id="IPR016462">
    <property type="entry name" value="ModE"/>
</dbReference>
<evidence type="ECO:0000256" key="2">
    <source>
        <dbReference type="ARBA" id="ARBA00008110"/>
    </source>
</evidence>
<dbReference type="SUPFAM" id="SSF46785">
    <property type="entry name" value="Winged helix' DNA-binding domain"/>
    <property type="match status" value="1"/>
</dbReference>
<dbReference type="PIRSF" id="PIRSF005763">
    <property type="entry name" value="Txn_reg_ModE"/>
    <property type="match status" value="1"/>
</dbReference>
<dbReference type="PANTHER" id="PTHR30432">
    <property type="entry name" value="TRANSCRIPTIONAL REGULATOR MODE"/>
    <property type="match status" value="1"/>
</dbReference>
<comment type="similarity">
    <text evidence="2">Belongs to the ModE family.</text>
</comment>
<dbReference type="Gene3D" id="1.10.10.10">
    <property type="entry name" value="Winged helix-like DNA-binding domain superfamily/Winged helix DNA-binding domain"/>
    <property type="match status" value="1"/>
</dbReference>
<reference evidence="8" key="1">
    <citation type="submission" date="2016-10" db="EMBL/GenBank/DDBJ databases">
        <authorList>
            <person name="Varghese N."/>
            <person name="Submissions S."/>
        </authorList>
    </citation>
    <scope>NUCLEOTIDE SEQUENCE [LARGE SCALE GENOMIC DNA]</scope>
    <source>
        <strain evidence="8">CGMCC 1.10121</strain>
    </source>
</reference>
<accession>A0A1H8TP19</accession>
<dbReference type="Proteomes" id="UP000199126">
    <property type="component" value="Unassembled WGS sequence"/>
</dbReference>
<gene>
    <name evidence="7" type="ORF">SAMN04487948_10813</name>
</gene>
<keyword evidence="8" id="KW-1185">Reference proteome</keyword>
<name>A0A1H8TP19_9EURY</name>
<organism evidence="7 8">
    <name type="scientific">Halogranum amylolyticum</name>
    <dbReference type="NCBI Taxonomy" id="660520"/>
    <lineage>
        <taxon>Archaea</taxon>
        <taxon>Methanobacteriati</taxon>
        <taxon>Methanobacteriota</taxon>
        <taxon>Stenosarchaea group</taxon>
        <taxon>Halobacteria</taxon>
        <taxon>Halobacteriales</taxon>
        <taxon>Haloferacaceae</taxon>
    </lineage>
</organism>
<dbReference type="InterPro" id="IPR051815">
    <property type="entry name" value="Molybdate_resp_trans_reg"/>
</dbReference>
<sequence>MDAGVEAQLHADDVSFGADDAALLRAIATHGSVSAAANELGRSRSRALTRLERLESAFGSLVDRRRGGAGGGGSQLTDDGDELLARFDRLRTTLAGTAGVDETVFEGEVTERTGELALVETEAGTLRALVDKDATAGATVQVSVRADAVTLHAPDEAPSGGATSARNRLAGTVVGLDAGAAVVRVALDVETASPLAALVTVESVDRLGIAVGDDVVASFKATATRATIV</sequence>
<dbReference type="OrthoDB" id="70912at2157"/>
<dbReference type="Gene3D" id="2.40.50.100">
    <property type="match status" value="1"/>
</dbReference>
<feature type="domain" description="Mop" evidence="6">
    <location>
        <begin position="162"/>
        <end position="228"/>
    </location>
</feature>
<comment type="subcellular location">
    <subcellularLocation>
        <location evidence="1">Cell membrane</location>
        <topology evidence="1">Peripheral membrane protein</topology>
    </subcellularLocation>
</comment>
<dbReference type="SUPFAM" id="SSF50331">
    <property type="entry name" value="MOP-like"/>
    <property type="match status" value="1"/>
</dbReference>
<dbReference type="AlphaFoldDB" id="A0A1H8TP19"/>
<dbReference type="Pfam" id="PF00126">
    <property type="entry name" value="HTH_1"/>
    <property type="match status" value="1"/>
</dbReference>
<dbReference type="PROSITE" id="PS51866">
    <property type="entry name" value="MOP"/>
    <property type="match status" value="1"/>
</dbReference>
<evidence type="ECO:0000256" key="3">
    <source>
        <dbReference type="ARBA" id="ARBA00022448"/>
    </source>
</evidence>
<evidence type="ECO:0000313" key="7">
    <source>
        <dbReference type="EMBL" id="SEO92617.1"/>
    </source>
</evidence>
<evidence type="ECO:0000256" key="5">
    <source>
        <dbReference type="ARBA" id="ARBA00022737"/>
    </source>
</evidence>
<dbReference type="PANTHER" id="PTHR30432:SF1">
    <property type="entry name" value="DNA-BINDING TRANSCRIPTIONAL DUAL REGULATOR MODE"/>
    <property type="match status" value="1"/>
</dbReference>
<dbReference type="InterPro" id="IPR036388">
    <property type="entry name" value="WH-like_DNA-bd_sf"/>
</dbReference>
<protein>
    <submittedName>
        <fullName evidence="7">Molybdate transport system regulatory protein</fullName>
    </submittedName>
</protein>
<dbReference type="InterPro" id="IPR005116">
    <property type="entry name" value="Transp-assoc_OB_typ1"/>
</dbReference>
<dbReference type="GO" id="GO:0015689">
    <property type="term" value="P:molybdate ion transport"/>
    <property type="evidence" value="ECO:0007669"/>
    <property type="project" value="InterPro"/>
</dbReference>
<dbReference type="GO" id="GO:0005886">
    <property type="term" value="C:plasma membrane"/>
    <property type="evidence" value="ECO:0007669"/>
    <property type="project" value="UniProtKB-SubCell"/>
</dbReference>
<dbReference type="InterPro" id="IPR000847">
    <property type="entry name" value="LysR_HTH_N"/>
</dbReference>
<dbReference type="InterPro" id="IPR004606">
    <property type="entry name" value="Mop_domain"/>
</dbReference>
<dbReference type="Pfam" id="PF03459">
    <property type="entry name" value="TOBE"/>
    <property type="match status" value="1"/>
</dbReference>
<evidence type="ECO:0000313" key="8">
    <source>
        <dbReference type="Proteomes" id="UP000199126"/>
    </source>
</evidence>
<dbReference type="RefSeq" id="WP_089825369.1">
    <property type="nucleotide sequence ID" value="NZ_FODV01000008.1"/>
</dbReference>